<dbReference type="InterPro" id="IPR046001">
    <property type="entry name" value="DUF5957"/>
</dbReference>
<evidence type="ECO:0000313" key="2">
    <source>
        <dbReference type="EMBL" id="MFC7302622.1"/>
    </source>
</evidence>
<feature type="transmembrane region" description="Helical" evidence="1">
    <location>
        <begin position="39"/>
        <end position="61"/>
    </location>
</feature>
<keyword evidence="1" id="KW-1133">Transmembrane helix</keyword>
<dbReference type="Proteomes" id="UP001596523">
    <property type="component" value="Unassembled WGS sequence"/>
</dbReference>
<accession>A0ABW2J9Y4</accession>
<gene>
    <name evidence="2" type="ORF">ACFQVC_00140</name>
</gene>
<proteinExistence type="predicted"/>
<reference evidence="3" key="1">
    <citation type="journal article" date="2019" name="Int. J. Syst. Evol. Microbiol.">
        <title>The Global Catalogue of Microorganisms (GCM) 10K type strain sequencing project: providing services to taxonomists for standard genome sequencing and annotation.</title>
        <authorList>
            <consortium name="The Broad Institute Genomics Platform"/>
            <consortium name="The Broad Institute Genome Sequencing Center for Infectious Disease"/>
            <person name="Wu L."/>
            <person name="Ma J."/>
        </authorList>
    </citation>
    <scope>NUCLEOTIDE SEQUENCE [LARGE SCALE GENOMIC DNA]</scope>
    <source>
        <strain evidence="3">SYNS20</strain>
    </source>
</reference>
<sequence>MKYVLAVLGGLVGGFVVGEMVAAAIGVTAHLAFDADMPFALKLMPLYLALAGAVAAPWVLARRGFPSGGPHATGRGTNSPYGDPR</sequence>
<keyword evidence="1" id="KW-0472">Membrane</keyword>
<name>A0ABW2J9Y4_9ACTN</name>
<comment type="caution">
    <text evidence="2">The sequence shown here is derived from an EMBL/GenBank/DDBJ whole genome shotgun (WGS) entry which is preliminary data.</text>
</comment>
<protein>
    <submittedName>
        <fullName evidence="2">DUF5957 family protein</fullName>
    </submittedName>
</protein>
<organism evidence="2 3">
    <name type="scientific">Streptomyces monticola</name>
    <dbReference type="NCBI Taxonomy" id="2666263"/>
    <lineage>
        <taxon>Bacteria</taxon>
        <taxon>Bacillati</taxon>
        <taxon>Actinomycetota</taxon>
        <taxon>Actinomycetes</taxon>
        <taxon>Kitasatosporales</taxon>
        <taxon>Streptomycetaceae</taxon>
        <taxon>Streptomyces</taxon>
    </lineage>
</organism>
<dbReference type="EMBL" id="JBHTCF010000001">
    <property type="protein sequence ID" value="MFC7302622.1"/>
    <property type="molecule type" value="Genomic_DNA"/>
</dbReference>
<dbReference type="Pfam" id="PF19382">
    <property type="entry name" value="DUF5957"/>
    <property type="match status" value="1"/>
</dbReference>
<keyword evidence="3" id="KW-1185">Reference proteome</keyword>
<evidence type="ECO:0000256" key="1">
    <source>
        <dbReference type="SAM" id="Phobius"/>
    </source>
</evidence>
<dbReference type="RefSeq" id="WP_381825057.1">
    <property type="nucleotide sequence ID" value="NZ_JBHTCF010000001.1"/>
</dbReference>
<keyword evidence="1" id="KW-0812">Transmembrane</keyword>
<evidence type="ECO:0000313" key="3">
    <source>
        <dbReference type="Proteomes" id="UP001596523"/>
    </source>
</evidence>